<organism evidence="9 10">
    <name type="scientific">Batrachochytrium dendrobatidis (strain JAM81 / FGSC 10211)</name>
    <name type="common">Frog chytrid fungus</name>
    <dbReference type="NCBI Taxonomy" id="684364"/>
    <lineage>
        <taxon>Eukaryota</taxon>
        <taxon>Fungi</taxon>
        <taxon>Fungi incertae sedis</taxon>
        <taxon>Chytridiomycota</taxon>
        <taxon>Chytridiomycota incertae sedis</taxon>
        <taxon>Chytridiomycetes</taxon>
        <taxon>Rhizophydiales</taxon>
        <taxon>Rhizophydiales incertae sedis</taxon>
        <taxon>Batrachochytrium</taxon>
    </lineage>
</organism>
<protein>
    <recommendedName>
        <fullName evidence="8">Peptidase A1 domain-containing protein</fullName>
    </recommendedName>
</protein>
<evidence type="ECO:0000256" key="6">
    <source>
        <dbReference type="ARBA" id="ARBA00023145"/>
    </source>
</evidence>
<dbReference type="InterPro" id="IPR021109">
    <property type="entry name" value="Peptidase_aspartic_dom_sf"/>
</dbReference>
<accession>F4P4U5</accession>
<keyword evidence="4" id="KW-0064">Aspartyl protease</keyword>
<dbReference type="AlphaFoldDB" id="F4P4U5"/>
<reference evidence="9 10" key="1">
    <citation type="submission" date="2009-12" db="EMBL/GenBank/DDBJ databases">
        <title>The draft genome of Batrachochytrium dendrobatidis.</title>
        <authorList>
            <consortium name="US DOE Joint Genome Institute (JGI-PGF)"/>
            <person name="Kuo A."/>
            <person name="Salamov A."/>
            <person name="Schmutz J."/>
            <person name="Lucas S."/>
            <person name="Pitluck S."/>
            <person name="Rosenblum E."/>
            <person name="Stajich J."/>
            <person name="Eisen M."/>
            <person name="Grigoriev I.V."/>
        </authorList>
    </citation>
    <scope>NUCLEOTIDE SEQUENCE [LARGE SCALE GENOMIC DNA]</scope>
    <source>
        <strain evidence="10">JAM81 / FGSC 10211</strain>
    </source>
</reference>
<dbReference type="SUPFAM" id="SSF50630">
    <property type="entry name" value="Acid proteases"/>
    <property type="match status" value="1"/>
</dbReference>
<sequence>MTMRSYQRKSHGFEILQQQAVGCCCLNDQIHDQLNNQSNIWYTVTGDNLTLPDHWMHDRNWRDQHSILLRLIIHQQRCLYIDSPYSVILECVILALQAVAAIRLALHSPFESASPSNNRLSKRSPVELGGDITKCYTMRSNVNGVNLNLQVNSAAPGIIAPLPSSSNYAGLAPESTPSGEPVAINYKGEEYRGFSSTAVVTIPGTRITGINLPVILVEKQSPDLVGINPKFDGVFGFGYLSLSSHYTSVTAMDALYSYGVIPNNEISIQLCSYDMLQDSFINIGNTDVTAKCGTDGKSVAWVNSPIADQFTVDIKSILINGKNVNLPAEFQQVVENGLVTMLIDAILDSGAITVKNTMLSNDYLDKRRIKKRLKENRLMSESTYNINWDKMPTISITMHAETPVTYDNSNSVVTIELGPRDYMQRIDSKYVVFAVKVGPNYKATLGISFMTRLGLVFDRKHARIGFGPGCGCKVVTDGYPIISNSDQVLWSPSQLPEQPSGSSSDGTSTLRRSLSRLGSTLRDSIRRGSRRSKPNYEKFED</sequence>
<dbReference type="HOGENOM" id="CLU_037528_0_0_1"/>
<keyword evidence="2" id="KW-0645">Protease</keyword>
<dbReference type="PROSITE" id="PS51767">
    <property type="entry name" value="PEPTIDASE_A1"/>
    <property type="match status" value="1"/>
</dbReference>
<evidence type="ECO:0000256" key="2">
    <source>
        <dbReference type="ARBA" id="ARBA00022670"/>
    </source>
</evidence>
<dbReference type="Proteomes" id="UP000007241">
    <property type="component" value="Unassembled WGS sequence"/>
</dbReference>
<name>F4P4U5_BATDJ</name>
<dbReference type="EMBL" id="GL882885">
    <property type="protein sequence ID" value="EGF79663.1"/>
    <property type="molecule type" value="Genomic_DNA"/>
</dbReference>
<keyword evidence="6" id="KW-0865">Zymogen</keyword>
<dbReference type="PANTHER" id="PTHR47965">
    <property type="entry name" value="ASPARTYL PROTEASE-RELATED"/>
    <property type="match status" value="1"/>
</dbReference>
<feature type="compositionally biased region" description="Low complexity" evidence="7">
    <location>
        <begin position="500"/>
        <end position="522"/>
    </location>
</feature>
<evidence type="ECO:0000256" key="1">
    <source>
        <dbReference type="ARBA" id="ARBA00007447"/>
    </source>
</evidence>
<proteinExistence type="inferred from homology"/>
<dbReference type="OrthoDB" id="2152801at2759"/>
<evidence type="ECO:0000313" key="9">
    <source>
        <dbReference type="EMBL" id="EGF79663.1"/>
    </source>
</evidence>
<dbReference type="InParanoid" id="F4P4U5"/>
<evidence type="ECO:0000256" key="7">
    <source>
        <dbReference type="SAM" id="MobiDB-lite"/>
    </source>
</evidence>
<dbReference type="PANTHER" id="PTHR47965:SF12">
    <property type="entry name" value="ASPARTIC PROTEINASE 3-RELATED"/>
    <property type="match status" value="1"/>
</dbReference>
<dbReference type="GO" id="GO:0004190">
    <property type="term" value="F:aspartic-type endopeptidase activity"/>
    <property type="evidence" value="ECO:0007669"/>
    <property type="project" value="UniProtKB-KW"/>
</dbReference>
<dbReference type="CDD" id="cd05471">
    <property type="entry name" value="pepsin_like"/>
    <property type="match status" value="1"/>
</dbReference>
<evidence type="ECO:0000256" key="4">
    <source>
        <dbReference type="ARBA" id="ARBA00022750"/>
    </source>
</evidence>
<dbReference type="InterPro" id="IPR001461">
    <property type="entry name" value="Aspartic_peptidase_A1"/>
</dbReference>
<evidence type="ECO:0000259" key="8">
    <source>
        <dbReference type="PROSITE" id="PS51767"/>
    </source>
</evidence>
<dbReference type="Pfam" id="PF00026">
    <property type="entry name" value="Asp"/>
    <property type="match status" value="1"/>
</dbReference>
<feature type="domain" description="Peptidase A1" evidence="8">
    <location>
        <begin position="136"/>
        <end position="467"/>
    </location>
</feature>
<dbReference type="Gene3D" id="2.40.70.10">
    <property type="entry name" value="Acid Proteases"/>
    <property type="match status" value="2"/>
</dbReference>
<dbReference type="InterPro" id="IPR033121">
    <property type="entry name" value="PEPTIDASE_A1"/>
</dbReference>
<evidence type="ECO:0000313" key="10">
    <source>
        <dbReference type="Proteomes" id="UP000007241"/>
    </source>
</evidence>
<dbReference type="FunFam" id="2.40.70.10:FF:000101">
    <property type="entry name" value="Uncharacterized protein"/>
    <property type="match status" value="1"/>
</dbReference>
<dbReference type="InterPro" id="IPR034164">
    <property type="entry name" value="Pepsin-like_dom"/>
</dbReference>
<keyword evidence="10" id="KW-1185">Reference proteome</keyword>
<dbReference type="RefSeq" id="XP_006679433.1">
    <property type="nucleotide sequence ID" value="XM_006679370.1"/>
</dbReference>
<gene>
    <name evidence="9" type="ORF">BATDEDRAFT_25355</name>
</gene>
<dbReference type="GeneID" id="18238769"/>
<dbReference type="GO" id="GO:0006508">
    <property type="term" value="P:proteolysis"/>
    <property type="evidence" value="ECO:0007669"/>
    <property type="project" value="UniProtKB-KW"/>
</dbReference>
<keyword evidence="5" id="KW-0378">Hydrolase</keyword>
<evidence type="ECO:0000256" key="5">
    <source>
        <dbReference type="ARBA" id="ARBA00022801"/>
    </source>
</evidence>
<evidence type="ECO:0000256" key="3">
    <source>
        <dbReference type="ARBA" id="ARBA00022729"/>
    </source>
</evidence>
<feature type="region of interest" description="Disordered" evidence="7">
    <location>
        <begin position="491"/>
        <end position="541"/>
    </location>
</feature>
<keyword evidence="3" id="KW-0732">Signal</keyword>
<comment type="similarity">
    <text evidence="1">Belongs to the peptidase A1 family.</text>
</comment>